<dbReference type="Pfam" id="PF15114">
    <property type="entry name" value="UPF0640"/>
    <property type="match status" value="1"/>
</dbReference>
<dbReference type="GeneID" id="123034336"/>
<feature type="transmembrane region" description="Helical" evidence="1">
    <location>
        <begin position="21"/>
        <end position="41"/>
    </location>
</feature>
<evidence type="ECO:0000256" key="1">
    <source>
        <dbReference type="SAM" id="Phobius"/>
    </source>
</evidence>
<dbReference type="KEGG" id="vko:123034336"/>
<evidence type="ECO:0000313" key="3">
    <source>
        <dbReference type="Proteomes" id="UP000694545"/>
    </source>
</evidence>
<dbReference type="AlphaFoldDB" id="A0A8D2LKM1"/>
<keyword evidence="1" id="KW-0472">Membrane</keyword>
<dbReference type="PROSITE" id="PS51257">
    <property type="entry name" value="PROKAR_LIPOPROTEIN"/>
    <property type="match status" value="1"/>
</dbReference>
<gene>
    <name evidence="2" type="primary">SMIM4</name>
</gene>
<dbReference type="PANTHER" id="PTHR35250">
    <property type="entry name" value="SMALL INTEGRAL MEMBRANE PROTEIN 4"/>
    <property type="match status" value="1"/>
</dbReference>
<keyword evidence="1" id="KW-0812">Transmembrane</keyword>
<accession>A0A8D2LKM1</accession>
<evidence type="ECO:0000313" key="2">
    <source>
        <dbReference type="Ensembl" id="ENSVKKP00000023053.1"/>
    </source>
</evidence>
<dbReference type="Proteomes" id="UP000694545">
    <property type="component" value="Unplaced"/>
</dbReference>
<keyword evidence="3" id="KW-1185">Reference proteome</keyword>
<dbReference type="CTD" id="102167511"/>
<name>A0A8D2LKM1_VARKO</name>
<protein>
    <submittedName>
        <fullName evidence="2">Small integral membrane protein 4</fullName>
    </submittedName>
</protein>
<dbReference type="OrthoDB" id="5913955at2759"/>
<sequence>MLRKHNIRKILQMVPGKQRFGIYRFLPFFFILGGCMEWFMIKGRIGKETFYDVYRRKRSERQYNQNLERR</sequence>
<reference evidence="2" key="2">
    <citation type="submission" date="2025-09" db="UniProtKB">
        <authorList>
            <consortium name="Ensembl"/>
        </authorList>
    </citation>
    <scope>IDENTIFICATION</scope>
</reference>
<keyword evidence="1" id="KW-1133">Transmembrane helix</keyword>
<dbReference type="InterPro" id="IPR028183">
    <property type="entry name" value="UQCC5"/>
</dbReference>
<reference evidence="2" key="1">
    <citation type="submission" date="2025-08" db="UniProtKB">
        <authorList>
            <consortium name="Ensembl"/>
        </authorList>
    </citation>
    <scope>IDENTIFICATION</scope>
</reference>
<dbReference type="Ensembl" id="ENSVKKT00000023623.1">
    <property type="protein sequence ID" value="ENSVKKP00000023053.1"/>
    <property type="gene ID" value="ENSVKKG00000015306.1"/>
</dbReference>
<dbReference type="RefSeq" id="XP_044307591.1">
    <property type="nucleotide sequence ID" value="XM_044451656.1"/>
</dbReference>
<proteinExistence type="predicted"/>
<dbReference type="PANTHER" id="PTHR35250:SF1">
    <property type="entry name" value="UBIQUINOL-CYTOCHROME-C REDUCTASE COMPLEX ASSEMBLY FACTOR 5"/>
    <property type="match status" value="1"/>
</dbReference>
<organism evidence="2 3">
    <name type="scientific">Varanus komodoensis</name>
    <name type="common">Komodo dragon</name>
    <dbReference type="NCBI Taxonomy" id="61221"/>
    <lineage>
        <taxon>Eukaryota</taxon>
        <taxon>Metazoa</taxon>
        <taxon>Chordata</taxon>
        <taxon>Craniata</taxon>
        <taxon>Vertebrata</taxon>
        <taxon>Euteleostomi</taxon>
        <taxon>Lepidosauria</taxon>
        <taxon>Squamata</taxon>
        <taxon>Bifurcata</taxon>
        <taxon>Unidentata</taxon>
        <taxon>Episquamata</taxon>
        <taxon>Toxicofera</taxon>
        <taxon>Anguimorpha</taxon>
        <taxon>Paleoanguimorpha</taxon>
        <taxon>Varanoidea</taxon>
        <taxon>Varanidae</taxon>
        <taxon>Varanus</taxon>
    </lineage>
</organism>
<dbReference type="OMA" id="MEWFMIK"/>